<reference evidence="1 2" key="1">
    <citation type="submission" date="2016-06" db="EMBL/GenBank/DDBJ databases">
        <title>Evolution of pathogenesis and genome organization in the Tremellales.</title>
        <authorList>
            <person name="Cuomo C."/>
            <person name="Litvintseva A."/>
            <person name="Heitman J."/>
            <person name="Chen Y."/>
            <person name="Sun S."/>
            <person name="Springer D."/>
            <person name="Dromer F."/>
            <person name="Young S."/>
            <person name="Zeng Q."/>
            <person name="Chapman S."/>
            <person name="Gujja S."/>
            <person name="Saif S."/>
            <person name="Birren B."/>
        </authorList>
    </citation>
    <scope>NUCLEOTIDE SEQUENCE [LARGE SCALE GENOMIC DNA]</scope>
    <source>
        <strain evidence="1 2">CBS 7118</strain>
    </source>
</reference>
<evidence type="ECO:0000313" key="1">
    <source>
        <dbReference type="EMBL" id="ODN87399.1"/>
    </source>
</evidence>
<accession>A0A1E3IFQ0</accession>
<dbReference type="AlphaFoldDB" id="A0A1E3IFQ0"/>
<dbReference type="Proteomes" id="UP000094819">
    <property type="component" value="Unassembled WGS sequence"/>
</dbReference>
<evidence type="ECO:0000313" key="2">
    <source>
        <dbReference type="Proteomes" id="UP000094819"/>
    </source>
</evidence>
<protein>
    <submittedName>
        <fullName evidence="1">Uncharacterized protein</fullName>
    </submittedName>
</protein>
<dbReference type="RefSeq" id="XP_019028959.1">
    <property type="nucleotide sequence ID" value="XM_019179041.1"/>
</dbReference>
<gene>
    <name evidence="1" type="ORF">L198_07023</name>
</gene>
<proteinExistence type="predicted"/>
<comment type="caution">
    <text evidence="1">The sequence shown here is derived from an EMBL/GenBank/DDBJ whole genome shotgun (WGS) entry which is preliminary data.</text>
</comment>
<dbReference type="EMBL" id="AWGH01000028">
    <property type="protein sequence ID" value="ODN87399.1"/>
    <property type="molecule type" value="Genomic_DNA"/>
</dbReference>
<dbReference type="OrthoDB" id="2577115at2759"/>
<sequence length="194" mass="21686">MSLDLSTFPPNSRYGNFNNAYTGHMCYCPMHLDLSAPKSSVGEWVGSGKHLDPGSAVQLVTFDDGNSTFLCGGCGVSAVRCSKGDPDENEMVVGTVTRKTMETARIYEDYRNTFEKAVSVVPGYISPEGEILSFWVEATPFKIDRDTMTDPDTVSRTFSEFAQLQTVDKSNQSLAEEWWYQDWEKDSQAQELTR</sequence>
<dbReference type="GeneID" id="30196234"/>
<keyword evidence="2" id="KW-1185">Reference proteome</keyword>
<organism evidence="1 2">
    <name type="scientific">Cryptococcus wingfieldii CBS 7118</name>
    <dbReference type="NCBI Taxonomy" id="1295528"/>
    <lineage>
        <taxon>Eukaryota</taxon>
        <taxon>Fungi</taxon>
        <taxon>Dikarya</taxon>
        <taxon>Basidiomycota</taxon>
        <taxon>Agaricomycotina</taxon>
        <taxon>Tremellomycetes</taxon>
        <taxon>Tremellales</taxon>
        <taxon>Cryptococcaceae</taxon>
        <taxon>Cryptococcus</taxon>
    </lineage>
</organism>
<name>A0A1E3IFQ0_9TREE</name>